<dbReference type="Proteomes" id="UP000318336">
    <property type="component" value="Unassembled WGS sequence"/>
</dbReference>
<organism evidence="2 3">
    <name type="scientific">Barrientosiimonas humi</name>
    <dbReference type="NCBI Taxonomy" id="999931"/>
    <lineage>
        <taxon>Bacteria</taxon>
        <taxon>Bacillati</taxon>
        <taxon>Actinomycetota</taxon>
        <taxon>Actinomycetes</taxon>
        <taxon>Micrococcales</taxon>
        <taxon>Dermacoccaceae</taxon>
        <taxon>Barrientosiimonas</taxon>
    </lineage>
</organism>
<comment type="caution">
    <text evidence="2">The sequence shown here is derived from an EMBL/GenBank/DDBJ whole genome shotgun (WGS) entry which is preliminary data.</text>
</comment>
<feature type="region of interest" description="Disordered" evidence="1">
    <location>
        <begin position="1"/>
        <end position="41"/>
    </location>
</feature>
<evidence type="ECO:0000256" key="1">
    <source>
        <dbReference type="SAM" id="MobiDB-lite"/>
    </source>
</evidence>
<accession>A0A542X8L5</accession>
<keyword evidence="3" id="KW-1185">Reference proteome</keyword>
<reference evidence="2 3" key="1">
    <citation type="submission" date="2019-06" db="EMBL/GenBank/DDBJ databases">
        <title>Sequencing the genomes of 1000 actinobacteria strains.</title>
        <authorList>
            <person name="Klenk H.-P."/>
        </authorList>
    </citation>
    <scope>NUCLEOTIDE SEQUENCE [LARGE SCALE GENOMIC DNA]</scope>
    <source>
        <strain evidence="2 3">DSM 24617</strain>
    </source>
</reference>
<dbReference type="AlphaFoldDB" id="A0A542X8L5"/>
<sequence length="63" mass="7224">MCIPPVTREQLTTQAVAEREAAGQRPRRDRRPPDPGRARVLRRSLWHDRVVVTVSVRPARSGR</sequence>
<dbReference type="EMBL" id="VFOK01000001">
    <property type="protein sequence ID" value="TQL32177.1"/>
    <property type="molecule type" value="Genomic_DNA"/>
</dbReference>
<evidence type="ECO:0000313" key="3">
    <source>
        <dbReference type="Proteomes" id="UP000318336"/>
    </source>
</evidence>
<evidence type="ECO:0000313" key="2">
    <source>
        <dbReference type="EMBL" id="TQL32177.1"/>
    </source>
</evidence>
<proteinExistence type="predicted"/>
<name>A0A542X8L5_9MICO</name>
<gene>
    <name evidence="2" type="ORF">FB554_0294</name>
</gene>
<protein>
    <submittedName>
        <fullName evidence="2">Uncharacterized protein</fullName>
    </submittedName>
</protein>